<comment type="caution">
    <text evidence="8">The sequence shown here is derived from an EMBL/GenBank/DDBJ whole genome shotgun (WGS) entry which is preliminary data.</text>
</comment>
<dbReference type="PANTHER" id="PTHR11645:SF0">
    <property type="entry name" value="PYRROLINE-5-CARBOXYLATE REDUCTASE 3"/>
    <property type="match status" value="1"/>
</dbReference>
<comment type="catalytic activity">
    <reaction evidence="4">
        <text>L-proline + NAD(+) = (S)-1-pyrroline-5-carboxylate + NADH + 2 H(+)</text>
        <dbReference type="Rhea" id="RHEA:14105"/>
        <dbReference type="ChEBI" id="CHEBI:15378"/>
        <dbReference type="ChEBI" id="CHEBI:17388"/>
        <dbReference type="ChEBI" id="CHEBI:57540"/>
        <dbReference type="ChEBI" id="CHEBI:57945"/>
        <dbReference type="ChEBI" id="CHEBI:60039"/>
        <dbReference type="EC" id="1.5.1.2"/>
    </reaction>
</comment>
<gene>
    <name evidence="4" type="primary">proC</name>
    <name evidence="8" type="ORF">CPA56_07840</name>
</gene>
<evidence type="ECO:0000313" key="9">
    <source>
        <dbReference type="Proteomes" id="UP000765338"/>
    </source>
</evidence>
<dbReference type="InterPro" id="IPR029036">
    <property type="entry name" value="P5CR_dimer"/>
</dbReference>
<reference evidence="8 9" key="1">
    <citation type="submission" date="2017-10" db="EMBL/GenBank/DDBJ databases">
        <authorList>
            <person name="Jakob F."/>
        </authorList>
    </citation>
    <scope>NUCLEOTIDE SEQUENCE [LARGE SCALE GENOMIC DNA]</scope>
    <source>
        <strain evidence="8 9">TMW 2.1889</strain>
    </source>
</reference>
<keyword evidence="4" id="KW-0028">Amino-acid biosynthesis</keyword>
<comment type="similarity">
    <text evidence="1 4">Belongs to the pyrroline-5-carboxylate reductase family.</text>
</comment>
<keyword evidence="4" id="KW-0641">Proline biosynthesis</keyword>
<dbReference type="Pfam" id="PF03807">
    <property type="entry name" value="F420_oxidored"/>
    <property type="match status" value="1"/>
</dbReference>
<comment type="pathway">
    <text evidence="4">Amino-acid biosynthesis; L-proline biosynthesis; L-proline from L-glutamate 5-semialdehyde: step 1/1.</text>
</comment>
<comment type="function">
    <text evidence="4">Catalyzes the reduction of 1-pyrroline-5-carboxylate (PCA) to L-proline.</text>
</comment>
<dbReference type="EC" id="1.5.1.2" evidence="4 5"/>
<dbReference type="NCBIfam" id="TIGR00112">
    <property type="entry name" value="proC"/>
    <property type="match status" value="1"/>
</dbReference>
<feature type="domain" description="Pyrroline-5-carboxylate reductase catalytic N-terminal" evidence="6">
    <location>
        <begin position="9"/>
        <end position="85"/>
    </location>
</feature>
<dbReference type="InterPro" id="IPR000304">
    <property type="entry name" value="Pyrroline-COOH_reductase"/>
</dbReference>
<dbReference type="Proteomes" id="UP000765338">
    <property type="component" value="Unassembled WGS sequence"/>
</dbReference>
<evidence type="ECO:0000256" key="3">
    <source>
        <dbReference type="ARBA" id="ARBA00023002"/>
    </source>
</evidence>
<comment type="subcellular location">
    <subcellularLocation>
        <location evidence="4">Cytoplasm</location>
    </subcellularLocation>
</comment>
<comment type="catalytic activity">
    <reaction evidence="4">
        <text>L-proline + NADP(+) = (S)-1-pyrroline-5-carboxylate + NADPH + 2 H(+)</text>
        <dbReference type="Rhea" id="RHEA:14109"/>
        <dbReference type="ChEBI" id="CHEBI:15378"/>
        <dbReference type="ChEBI" id="CHEBI:17388"/>
        <dbReference type="ChEBI" id="CHEBI:57783"/>
        <dbReference type="ChEBI" id="CHEBI:58349"/>
        <dbReference type="ChEBI" id="CHEBI:60039"/>
        <dbReference type="EC" id="1.5.1.2"/>
    </reaction>
</comment>
<dbReference type="InterPro" id="IPR008927">
    <property type="entry name" value="6-PGluconate_DH-like_C_sf"/>
</dbReference>
<evidence type="ECO:0000256" key="1">
    <source>
        <dbReference type="ARBA" id="ARBA00005525"/>
    </source>
</evidence>
<accession>A0ABR5ZUH5</accession>
<evidence type="ECO:0000259" key="7">
    <source>
        <dbReference type="Pfam" id="PF14748"/>
    </source>
</evidence>
<dbReference type="SUPFAM" id="SSF48179">
    <property type="entry name" value="6-phosphogluconate dehydrogenase C-terminal domain-like"/>
    <property type="match status" value="1"/>
</dbReference>
<protein>
    <recommendedName>
        <fullName evidence="4 5">Pyrroline-5-carboxylate reductase</fullName>
        <shortName evidence="4">P5C reductase</shortName>
        <shortName evidence="4">P5CR</shortName>
        <ecNumber evidence="4 5">1.5.1.2</ecNumber>
    </recommendedName>
    <alternativeName>
        <fullName evidence="4">PCA reductase</fullName>
    </alternativeName>
</protein>
<organism evidence="8 9">
    <name type="scientific">Bombella mellum</name>
    <dbReference type="NCBI Taxonomy" id="2039288"/>
    <lineage>
        <taxon>Bacteria</taxon>
        <taxon>Pseudomonadati</taxon>
        <taxon>Pseudomonadota</taxon>
        <taxon>Alphaproteobacteria</taxon>
        <taxon>Acetobacterales</taxon>
        <taxon>Acetobacteraceae</taxon>
        <taxon>Bombella</taxon>
    </lineage>
</organism>
<dbReference type="Gene3D" id="1.10.3730.10">
    <property type="entry name" value="ProC C-terminal domain-like"/>
    <property type="match status" value="1"/>
</dbReference>
<feature type="domain" description="Pyrroline-5-carboxylate reductase dimerisation" evidence="7">
    <location>
        <begin position="164"/>
        <end position="269"/>
    </location>
</feature>
<dbReference type="EMBL" id="PDLY01000004">
    <property type="protein sequence ID" value="MBA5727887.1"/>
    <property type="molecule type" value="Genomic_DNA"/>
</dbReference>
<dbReference type="InterPro" id="IPR036291">
    <property type="entry name" value="NAD(P)-bd_dom_sf"/>
</dbReference>
<name>A0ABR5ZUH5_9PROT</name>
<dbReference type="SUPFAM" id="SSF51735">
    <property type="entry name" value="NAD(P)-binding Rossmann-fold domains"/>
    <property type="match status" value="1"/>
</dbReference>
<dbReference type="InterPro" id="IPR028939">
    <property type="entry name" value="P5C_Rdtase_cat_N"/>
</dbReference>
<sequence>MMTTPTLLLVGCGKMGGALMRGWVSSPNPPRIFILDRKLQDAPAGSTIFRSPEEITADVAPDIIILAVKPAGAEAMLKALRQALGDRMDKAALLSVMAGKSCEKLAEWCGRADMPIIRTMPNTPSSVGAGSTGLYASPHVSEEQKKLAIRLMEQVGTVVPVPHEEDLRSVIAIAGSAPAYVFLLAELLEKTGQDLGLEKEAARTLVRSMIHGVGKMLHELPEDAETLRKNVTSPNGTTAAALDVFMAEEHWPRLVPLAAEAAIKRSRELDD</sequence>
<evidence type="ECO:0000313" key="8">
    <source>
        <dbReference type="EMBL" id="MBA5727887.1"/>
    </source>
</evidence>
<evidence type="ECO:0000256" key="2">
    <source>
        <dbReference type="ARBA" id="ARBA00022857"/>
    </source>
</evidence>
<evidence type="ECO:0000256" key="4">
    <source>
        <dbReference type="HAMAP-Rule" id="MF_01925"/>
    </source>
</evidence>
<keyword evidence="9" id="KW-1185">Reference proteome</keyword>
<dbReference type="Pfam" id="PF14748">
    <property type="entry name" value="P5CR_dimer"/>
    <property type="match status" value="1"/>
</dbReference>
<evidence type="ECO:0000256" key="5">
    <source>
        <dbReference type="NCBIfam" id="TIGR00112"/>
    </source>
</evidence>
<dbReference type="Gene3D" id="3.40.50.720">
    <property type="entry name" value="NAD(P)-binding Rossmann-like Domain"/>
    <property type="match status" value="1"/>
</dbReference>
<dbReference type="PANTHER" id="PTHR11645">
    <property type="entry name" value="PYRROLINE-5-CARBOXYLATE REDUCTASE"/>
    <property type="match status" value="1"/>
</dbReference>
<evidence type="ECO:0000259" key="6">
    <source>
        <dbReference type="Pfam" id="PF03807"/>
    </source>
</evidence>
<proteinExistence type="inferred from homology"/>
<keyword evidence="4" id="KW-0963">Cytoplasm</keyword>
<keyword evidence="3 4" id="KW-0560">Oxidoreductase</keyword>
<keyword evidence="2 4" id="KW-0521">NADP</keyword>
<dbReference type="PIRSF" id="PIRSF000193">
    <property type="entry name" value="Pyrrol-5-carb_rd"/>
    <property type="match status" value="1"/>
</dbReference>
<dbReference type="HAMAP" id="MF_01925">
    <property type="entry name" value="P5C_reductase"/>
    <property type="match status" value="1"/>
</dbReference>